<protein>
    <submittedName>
        <fullName evidence="1">Uncharacterized protein</fullName>
    </submittedName>
</protein>
<dbReference type="AlphaFoldDB" id="A0AA38G270"/>
<dbReference type="EMBL" id="JAHRHJ020000005">
    <property type="protein sequence ID" value="KAH9313739.1"/>
    <property type="molecule type" value="Genomic_DNA"/>
</dbReference>
<evidence type="ECO:0000313" key="2">
    <source>
        <dbReference type="Proteomes" id="UP000824469"/>
    </source>
</evidence>
<gene>
    <name evidence="1" type="ORF">KI387_022366</name>
</gene>
<feature type="non-terminal residue" evidence="1">
    <location>
        <position position="76"/>
    </location>
</feature>
<dbReference type="Proteomes" id="UP000824469">
    <property type="component" value="Unassembled WGS sequence"/>
</dbReference>
<sequence>MDESLNDWEEEVLDVWELDGLVDGLAVEAVVVVGIEDLVVEDVVAGEEASMAVDGIADEEEPIVVVDSLTRIRKLL</sequence>
<accession>A0AA38G270</accession>
<feature type="non-terminal residue" evidence="1">
    <location>
        <position position="1"/>
    </location>
</feature>
<comment type="caution">
    <text evidence="1">The sequence shown here is derived from an EMBL/GenBank/DDBJ whole genome shotgun (WGS) entry which is preliminary data.</text>
</comment>
<reference evidence="1 2" key="1">
    <citation type="journal article" date="2021" name="Nat. Plants">
        <title>The Taxus genome provides insights into paclitaxel biosynthesis.</title>
        <authorList>
            <person name="Xiong X."/>
            <person name="Gou J."/>
            <person name="Liao Q."/>
            <person name="Li Y."/>
            <person name="Zhou Q."/>
            <person name="Bi G."/>
            <person name="Li C."/>
            <person name="Du R."/>
            <person name="Wang X."/>
            <person name="Sun T."/>
            <person name="Guo L."/>
            <person name="Liang H."/>
            <person name="Lu P."/>
            <person name="Wu Y."/>
            <person name="Zhang Z."/>
            <person name="Ro D.K."/>
            <person name="Shang Y."/>
            <person name="Huang S."/>
            <person name="Yan J."/>
        </authorList>
    </citation>
    <scope>NUCLEOTIDE SEQUENCE [LARGE SCALE GENOMIC DNA]</scope>
    <source>
        <strain evidence="1">Ta-2019</strain>
    </source>
</reference>
<keyword evidence="2" id="KW-1185">Reference proteome</keyword>
<evidence type="ECO:0000313" key="1">
    <source>
        <dbReference type="EMBL" id="KAH9313739.1"/>
    </source>
</evidence>
<name>A0AA38G270_TAXCH</name>
<organism evidence="1 2">
    <name type="scientific">Taxus chinensis</name>
    <name type="common">Chinese yew</name>
    <name type="synonym">Taxus wallichiana var. chinensis</name>
    <dbReference type="NCBI Taxonomy" id="29808"/>
    <lineage>
        <taxon>Eukaryota</taxon>
        <taxon>Viridiplantae</taxon>
        <taxon>Streptophyta</taxon>
        <taxon>Embryophyta</taxon>
        <taxon>Tracheophyta</taxon>
        <taxon>Spermatophyta</taxon>
        <taxon>Pinopsida</taxon>
        <taxon>Pinidae</taxon>
        <taxon>Conifers II</taxon>
        <taxon>Cupressales</taxon>
        <taxon>Taxaceae</taxon>
        <taxon>Taxus</taxon>
    </lineage>
</organism>
<proteinExistence type="predicted"/>